<organism evidence="1 2">
    <name type="scientific">Shigella phage Sf20</name>
    <dbReference type="NCBI Taxonomy" id="2024307"/>
    <lineage>
        <taxon>Viruses</taxon>
        <taxon>Duplodnaviria</taxon>
        <taxon>Heunggongvirae</taxon>
        <taxon>Uroviricota</taxon>
        <taxon>Caudoviricetes</taxon>
        <taxon>Pantevenvirales</taxon>
        <taxon>Straboviridae</taxon>
        <taxon>Krischvirus</taxon>
        <taxon>Krischvirus RB49</taxon>
    </lineage>
</organism>
<protein>
    <submittedName>
        <fullName evidence="1">Uncharacterized protein</fullName>
    </submittedName>
</protein>
<evidence type="ECO:0000313" key="2">
    <source>
        <dbReference type="Proteomes" id="UP000240841"/>
    </source>
</evidence>
<accession>A0A2K9VNR7</accession>
<dbReference type="EMBL" id="MF327006">
    <property type="protein sequence ID" value="AUV63927.1"/>
    <property type="molecule type" value="Genomic_DNA"/>
</dbReference>
<gene>
    <name evidence="1" type="ORF">Sf20_gp108</name>
</gene>
<sequence>MYNASIETTEDKMNTRFAKDIEYIHYYNSKSPIEIENEALNSPKIKSGDMIYLGFYEWSGVRSKIKIACGLNPNHKQKLTTIDILKNGGGGCQECWMERMRRKNVISANIRIDEFCSHNEKVKSNGFINGYINAREKNLSMDCCVHGKYVASLDDMQCPKCPTQKGGYDKRKPGTFYIQKLVDNWGCIVGYKFGITNKKAEERMKQQSSVSSVRHFIFHTLTTKDGNIPLKLEGIVRQKLSNKTRHVSQKVMPDGWTETIPPSEIRNLMYIVKSFEKELTA</sequence>
<dbReference type="Proteomes" id="UP000240841">
    <property type="component" value="Segment"/>
</dbReference>
<proteinExistence type="predicted"/>
<name>A0A2K9VNR7_9CAUD</name>
<reference evidence="1 2" key="1">
    <citation type="submission" date="2017-06" db="EMBL/GenBank/DDBJ databases">
        <title>The isolation and characterization of 16 novel Shigella-infecting phages from the environment.</title>
        <authorList>
            <person name="Doore S.M."/>
            <person name="Schrad J.R."/>
            <person name="Dover J.A."/>
            <person name="Parent K.N."/>
        </authorList>
    </citation>
    <scope>NUCLEOTIDE SEQUENCE [LARGE SCALE GENOMIC DNA]</scope>
</reference>
<evidence type="ECO:0000313" key="1">
    <source>
        <dbReference type="EMBL" id="AUV63927.1"/>
    </source>
</evidence>